<dbReference type="RefSeq" id="XP_018516470.1">
    <property type="nucleotide sequence ID" value="XM_018660954.2"/>
</dbReference>
<feature type="chain" id="PRO_5042520491" evidence="1">
    <location>
        <begin position="25"/>
        <end position="214"/>
    </location>
</feature>
<dbReference type="AlphaFoldDB" id="A0AAJ7L997"/>
<dbReference type="KEGG" id="lcf:108872961"/>
<dbReference type="GeneID" id="108872961"/>
<sequence length="214" mass="23936">MKYRAGSLKVLCAWMMILLPSLDAAHVPKKPAAVVSCRLKELTTLTKSLIEASLTSFDKANGENLGNWSGGFPELHVQKNTSLIPSKVQCCLHFVAQGLGKVLEDQRSNLNPTDYSLHEKLGDAISHINMLAKCAKHILGGECSHRPPTPEMPEYAFQRKQWSHTLLKAAGDYLNWLEQKFEVHISNVKETNNIKHKNIKGVLQKYLEGSEHLL</sequence>
<feature type="signal peptide" evidence="1">
    <location>
        <begin position="1"/>
        <end position="24"/>
    </location>
</feature>
<proteinExistence type="predicted"/>
<accession>A0AAJ7L997</accession>
<organism evidence="2 3">
    <name type="scientific">Lates calcarifer</name>
    <name type="common">Barramundi</name>
    <name type="synonym">Holocentrus calcarifer</name>
    <dbReference type="NCBI Taxonomy" id="8187"/>
    <lineage>
        <taxon>Eukaryota</taxon>
        <taxon>Metazoa</taxon>
        <taxon>Chordata</taxon>
        <taxon>Craniata</taxon>
        <taxon>Vertebrata</taxon>
        <taxon>Euteleostomi</taxon>
        <taxon>Actinopterygii</taxon>
        <taxon>Neopterygii</taxon>
        <taxon>Teleostei</taxon>
        <taxon>Neoteleostei</taxon>
        <taxon>Acanthomorphata</taxon>
        <taxon>Carangaria</taxon>
        <taxon>Carangaria incertae sedis</taxon>
        <taxon>Centropomidae</taxon>
        <taxon>Lates</taxon>
    </lineage>
</organism>
<gene>
    <name evidence="3" type="primary">LOC108872961</name>
</gene>
<dbReference type="Gene3D" id="1.20.1250.10">
    <property type="match status" value="1"/>
</dbReference>
<keyword evidence="1" id="KW-0732">Signal</keyword>
<protein>
    <submittedName>
        <fullName evidence="3">Uncharacterized protein LOC108872961</fullName>
    </submittedName>
</protein>
<evidence type="ECO:0000313" key="2">
    <source>
        <dbReference type="Proteomes" id="UP000694890"/>
    </source>
</evidence>
<dbReference type="SUPFAM" id="SSF47266">
    <property type="entry name" value="4-helical cytokines"/>
    <property type="match status" value="1"/>
</dbReference>
<dbReference type="Proteomes" id="UP000694890">
    <property type="component" value="Linkage group LG13"/>
</dbReference>
<evidence type="ECO:0000256" key="1">
    <source>
        <dbReference type="SAM" id="SignalP"/>
    </source>
</evidence>
<dbReference type="InterPro" id="IPR009079">
    <property type="entry name" value="4_helix_cytokine-like_core"/>
</dbReference>
<name>A0AAJ7L997_LATCA</name>
<reference evidence="3" key="1">
    <citation type="submission" date="2025-08" db="UniProtKB">
        <authorList>
            <consortium name="RefSeq"/>
        </authorList>
    </citation>
    <scope>IDENTIFICATION</scope>
    <source>
        <tissue evidence="3">Brain</tissue>
    </source>
</reference>
<evidence type="ECO:0000313" key="3">
    <source>
        <dbReference type="RefSeq" id="XP_018516470.1"/>
    </source>
</evidence>